<dbReference type="Gene3D" id="3.40.50.300">
    <property type="entry name" value="P-loop containing nucleotide triphosphate hydrolases"/>
    <property type="match status" value="2"/>
</dbReference>
<evidence type="ECO:0000256" key="1">
    <source>
        <dbReference type="ARBA" id="ARBA00022741"/>
    </source>
</evidence>
<sequence>MTQEETLDVLKMGHNVFLTGPAGSGKTYVLNSYIAYLKKNRIPVAVTASTGIAATHMNGRTIHSWSGVGKKKTLENKDFYKIINSQNIQARVLKAKVLIIDEVSMLEARVIDLVEKVCRSIRKNESAFGGLQVVLSGDLFQLPPVYKKGEPKPEFIFASNAWHRARFTVCYLEKQYRQEDLRFLAILNSIREDAVNKETFSHLMERYQKNIEGILKPTKLYTHNADVDAINAFELAQIDEPPNFYKMTSWGESDLVKILKDDCLAPETLEVKKGALVMFVKNNFDRGYVNGTLGMVIDFDKDSNYPIVKTRNGNIIASPTSWEFEEDDIVLAGISQIPLRLAWAITVHKSQGMTLDYAEIDLSKAFAEGMGYVALSRVRSLSGIKLMGLNEMSLKISSEIKEQDEGLKSLSKEAREEINSIEPSKKEDIKNNLIKIWAEAENEDDDDFEIPF</sequence>
<evidence type="ECO:0000313" key="10">
    <source>
        <dbReference type="EMBL" id="OGI77526.1"/>
    </source>
</evidence>
<keyword evidence="4" id="KW-0347">Helicase</keyword>
<dbReference type="PANTHER" id="PTHR47642:SF5">
    <property type="entry name" value="ATP-DEPENDENT DNA HELICASE"/>
    <property type="match status" value="1"/>
</dbReference>
<dbReference type="PANTHER" id="PTHR47642">
    <property type="entry name" value="ATP-DEPENDENT DNA HELICASE"/>
    <property type="match status" value="1"/>
</dbReference>
<dbReference type="Proteomes" id="UP000177777">
    <property type="component" value="Unassembled WGS sequence"/>
</dbReference>
<evidence type="ECO:0000256" key="4">
    <source>
        <dbReference type="ARBA" id="ARBA00022806"/>
    </source>
</evidence>
<evidence type="ECO:0000259" key="9">
    <source>
        <dbReference type="SMART" id="SM00382"/>
    </source>
</evidence>
<comment type="caution">
    <text evidence="10">The sequence shown here is derived from an EMBL/GenBank/DDBJ whole genome shotgun (WGS) entry which is preliminary data.</text>
</comment>
<gene>
    <name evidence="10" type="ORF">A3D42_03030</name>
</gene>
<name>A0A1F6W6Y9_9BACT</name>
<evidence type="ECO:0000256" key="5">
    <source>
        <dbReference type="ARBA" id="ARBA00022840"/>
    </source>
</evidence>
<keyword evidence="2" id="KW-0227">DNA damage</keyword>
<dbReference type="GO" id="GO:0003678">
    <property type="term" value="F:DNA helicase activity"/>
    <property type="evidence" value="ECO:0007669"/>
    <property type="project" value="InterPro"/>
</dbReference>
<dbReference type="CDD" id="cd18037">
    <property type="entry name" value="DEXSc_Pif1_like"/>
    <property type="match status" value="1"/>
</dbReference>
<dbReference type="InterPro" id="IPR010285">
    <property type="entry name" value="DNA_helicase_pif1-like_DEAD"/>
</dbReference>
<proteinExistence type="predicted"/>
<dbReference type="EMBL" id="MFUE01000014">
    <property type="protein sequence ID" value="OGI77526.1"/>
    <property type="molecule type" value="Genomic_DNA"/>
</dbReference>
<dbReference type="SMART" id="SM00382">
    <property type="entry name" value="AAA"/>
    <property type="match status" value="1"/>
</dbReference>
<evidence type="ECO:0000256" key="7">
    <source>
        <dbReference type="ARBA" id="ARBA00023204"/>
    </source>
</evidence>
<accession>A0A1F6W6Y9</accession>
<dbReference type="GO" id="GO:0006281">
    <property type="term" value="P:DNA repair"/>
    <property type="evidence" value="ECO:0007669"/>
    <property type="project" value="InterPro"/>
</dbReference>
<evidence type="ECO:0000256" key="2">
    <source>
        <dbReference type="ARBA" id="ARBA00022763"/>
    </source>
</evidence>
<dbReference type="GO" id="GO:0000723">
    <property type="term" value="P:telomere maintenance"/>
    <property type="evidence" value="ECO:0007669"/>
    <property type="project" value="InterPro"/>
</dbReference>
<dbReference type="InterPro" id="IPR003593">
    <property type="entry name" value="AAA+_ATPase"/>
</dbReference>
<evidence type="ECO:0000256" key="8">
    <source>
        <dbReference type="ARBA" id="ARBA00023235"/>
    </source>
</evidence>
<keyword evidence="1" id="KW-0547">Nucleotide-binding</keyword>
<organism evidence="10 11">
    <name type="scientific">Candidatus Nomurabacteria bacterium RIFCSPHIGHO2_02_FULL_41_18</name>
    <dbReference type="NCBI Taxonomy" id="1801754"/>
    <lineage>
        <taxon>Bacteria</taxon>
        <taxon>Candidatus Nomuraibacteriota</taxon>
    </lineage>
</organism>
<evidence type="ECO:0000256" key="6">
    <source>
        <dbReference type="ARBA" id="ARBA00023125"/>
    </source>
</evidence>
<protein>
    <recommendedName>
        <fullName evidence="9">AAA+ ATPase domain-containing protein</fullName>
    </recommendedName>
</protein>
<dbReference type="AlphaFoldDB" id="A0A1F6W6Y9"/>
<keyword evidence="7" id="KW-0234">DNA repair</keyword>
<keyword evidence="8" id="KW-0413">Isomerase</keyword>
<dbReference type="InterPro" id="IPR051055">
    <property type="entry name" value="PIF1_helicase"/>
</dbReference>
<dbReference type="InterPro" id="IPR027417">
    <property type="entry name" value="P-loop_NTPase"/>
</dbReference>
<dbReference type="Pfam" id="PF05970">
    <property type="entry name" value="PIF1"/>
    <property type="match status" value="1"/>
</dbReference>
<reference evidence="10 11" key="1">
    <citation type="journal article" date="2016" name="Nat. Commun.">
        <title>Thousands of microbial genomes shed light on interconnected biogeochemical processes in an aquifer system.</title>
        <authorList>
            <person name="Anantharaman K."/>
            <person name="Brown C.T."/>
            <person name="Hug L.A."/>
            <person name="Sharon I."/>
            <person name="Castelle C.J."/>
            <person name="Probst A.J."/>
            <person name="Thomas B.C."/>
            <person name="Singh A."/>
            <person name="Wilkins M.J."/>
            <person name="Karaoz U."/>
            <person name="Brodie E.L."/>
            <person name="Williams K.H."/>
            <person name="Hubbard S.S."/>
            <person name="Banfield J.F."/>
        </authorList>
    </citation>
    <scope>NUCLEOTIDE SEQUENCE [LARGE SCALE GENOMIC DNA]</scope>
</reference>
<dbReference type="InterPro" id="IPR049163">
    <property type="entry name" value="Pif1-like_2B_dom"/>
</dbReference>
<dbReference type="Pfam" id="PF21530">
    <property type="entry name" value="Pif1_2B_dom"/>
    <property type="match status" value="1"/>
</dbReference>
<feature type="domain" description="AAA+ ATPase" evidence="9">
    <location>
        <begin position="12"/>
        <end position="210"/>
    </location>
</feature>
<keyword evidence="6" id="KW-0238">DNA-binding</keyword>
<dbReference type="SUPFAM" id="SSF52540">
    <property type="entry name" value="P-loop containing nucleoside triphosphate hydrolases"/>
    <property type="match status" value="2"/>
</dbReference>
<keyword evidence="5" id="KW-0067">ATP-binding</keyword>
<keyword evidence="3" id="KW-0378">Hydrolase</keyword>
<evidence type="ECO:0000256" key="3">
    <source>
        <dbReference type="ARBA" id="ARBA00022801"/>
    </source>
</evidence>
<dbReference type="CDD" id="cd18809">
    <property type="entry name" value="SF1_C_RecD"/>
    <property type="match status" value="1"/>
</dbReference>
<dbReference type="STRING" id="1801754.A3D42_03030"/>
<evidence type="ECO:0000313" key="11">
    <source>
        <dbReference type="Proteomes" id="UP000177777"/>
    </source>
</evidence>